<name>A0ABM1RWP4_LIMPO</name>
<feature type="domain" description="C2H2-type" evidence="9">
    <location>
        <begin position="725"/>
        <end position="752"/>
    </location>
</feature>
<keyword evidence="3" id="KW-0677">Repeat</keyword>
<dbReference type="InterPro" id="IPR013087">
    <property type="entry name" value="Znf_C2H2_type"/>
</dbReference>
<feature type="region of interest" description="Disordered" evidence="8">
    <location>
        <begin position="1148"/>
        <end position="1209"/>
    </location>
</feature>
<reference evidence="11" key="1">
    <citation type="submission" date="2025-08" db="UniProtKB">
        <authorList>
            <consortium name="RefSeq"/>
        </authorList>
    </citation>
    <scope>IDENTIFICATION</scope>
    <source>
        <tissue evidence="11">Muscle</tissue>
    </source>
</reference>
<evidence type="ECO:0000256" key="7">
    <source>
        <dbReference type="PROSITE-ProRule" id="PRU00042"/>
    </source>
</evidence>
<dbReference type="Gene3D" id="3.30.160.60">
    <property type="entry name" value="Classic Zinc Finger"/>
    <property type="match status" value="3"/>
</dbReference>
<evidence type="ECO:0000313" key="11">
    <source>
        <dbReference type="RefSeq" id="XP_022235799.1"/>
    </source>
</evidence>
<evidence type="ECO:0000256" key="4">
    <source>
        <dbReference type="ARBA" id="ARBA00022771"/>
    </source>
</evidence>
<dbReference type="SUPFAM" id="SSF57667">
    <property type="entry name" value="beta-beta-alpha zinc fingers"/>
    <property type="match status" value="1"/>
</dbReference>
<feature type="region of interest" description="Disordered" evidence="8">
    <location>
        <begin position="1480"/>
        <end position="1502"/>
    </location>
</feature>
<feature type="compositionally biased region" description="Polar residues" evidence="8">
    <location>
        <begin position="1273"/>
        <end position="1287"/>
    </location>
</feature>
<dbReference type="PANTHER" id="PTHR24376:SF235">
    <property type="entry name" value="C2H2-TYPE DOMAIN-CONTAINING PROTEIN"/>
    <property type="match status" value="1"/>
</dbReference>
<protein>
    <submittedName>
        <fullName evidence="11">Uncharacterized protein LOC111083514</fullName>
    </submittedName>
</protein>
<keyword evidence="6" id="KW-0539">Nucleus</keyword>
<sequence>MMLSERDMMQQHQCNYCSRTLSSLSALQRHIKSCQYKNLSHQENPGLKTSPPDANMNQGLTRNFILPPIPSQLTIMIHQEKNYSRSEEPKITLKKISDSTSKDEDLLYQNFIPTSVSSGSTTTCEETFSNFSLSKTRIKTEHNDESNSELAERTCTLQNFLIPQKGDFQECYITTHGDGINFIHKDSSSLDSNQNIATGGEFTQGKVACSLSEDSMIDNQLTVFKTEPKDVDNTSEVGIIQNKEFGDFQLDVSHGSLTEGALLEDINRCSDNPLSSPEPDMSVRPVDTYGSSTVSSCALQLIQVSCAKSSLLPSVFAENHSETVHSPELGNDDPSVSGCGTGVKCEVVSTSYSHDHLVNTLSQVNDNFTHDSEGSFQSRRNVSSPGAKKGTMLQETMDISKHSLIPVSVGTVFTQQNNNHKSGEPIQVPDRQQFSVCMEDNNFTDKDDVFTPKESLCSQEKIKSVKSKPPAKKPLLTCEVCNKTYRCRSSFKKHISGHAVATFFVCKYCGQTFQQKNIFLAHIDLHEQNALHLSLSETCRSNSQTPSSFLWKSRTVQSRFDTPISTQCLSTGLLQAVSKKQTDKRKNNSSNLLQDDLVSSSNLKSWNQEQFCEEQRTCETCDMIFQNVHEYVVHQRLCTGQKKTVGNYLQNSIISEGKKTVPITYKLDKSLAFSTKRLKKGNPSSVLKTKNTSKQLFCTICCRDFSKIENYVRHKRFHSYRCLVYTCQYCGQFFSKRVLLDFHEKNHRETRRCKYCNLPLTDKIALKQHMIDMHSGYRILLFSNNTTDFGFSRRMWDSPKILTSINNKTNKGNISSLDFANKNVCQCSHCLGEFGNREAMSRHVCKKPVYPQQLDQGKFFCDVCHQIFFSPEQLQEHLKHLHVKVDLYRCEVCGVWGRKEELERHVLAHMSKMGHFVSTDQKSFKVGGKFLSTATDITENSKSLKIVPLKKAPPEVFQKKQLHTVSLNKGKSKAKHPRTVKSGKLHEVVTSQNRSHQESNLFAMTSSHISQNQFLLRKRLLTNNSDVKGHSLVGTRIGKILVKNIPVCSQQSTVKNSQTGVSVKRIRPNSGDLNRSMLSNLSSLFEVEKVNQFTSQDQQTKILERPLLSSEEKQSENTARSNLSRNPDDSLIRSRLLSNHIENLERSRLLGNQSENHERGMLVLNNRGDTDRLPSKQTENYDRNRLSNSSNESENNNQLRNKCSENYDRNQNVNLVNKRSPASNNLHENLVTNRVNQVENLNRIKISSSCNPNQTSLTTGLDENSDRSRPPNFGSQHEQSYRNSPNHSTERKRLSISNEIEVSGVNELQKMGISTLLRSDSHAESSSSPCSASEQSEKDFMTSYRYQDKDLDNELTNYNSENRTIEISQLPVANNKSDNDDNRQMCHNKSVVSDTRKLWNTGGHMDRNVEYCLPCEEYIPLHLFSGHLLEKHMDGGERSDFFLDLPYLPGNEEMMDVSEEDPGLYEGLSIDDIFEEETSGTTLETELTSEREGSIIFNENNP</sequence>
<feature type="domain" description="C2H2-type" evidence="9">
    <location>
        <begin position="859"/>
        <end position="882"/>
    </location>
</feature>
<dbReference type="PROSITE" id="PS50157">
    <property type="entry name" value="ZINC_FINGER_C2H2_2"/>
    <property type="match status" value="6"/>
</dbReference>
<feature type="domain" description="C2H2-type" evidence="9">
    <location>
        <begin position="476"/>
        <end position="499"/>
    </location>
</feature>
<keyword evidence="2" id="KW-0479">Metal-binding</keyword>
<feature type="region of interest" description="Disordered" evidence="8">
    <location>
        <begin position="1107"/>
        <end position="1131"/>
    </location>
</feature>
<evidence type="ECO:0000256" key="5">
    <source>
        <dbReference type="ARBA" id="ARBA00022833"/>
    </source>
</evidence>
<organism evidence="10 11">
    <name type="scientific">Limulus polyphemus</name>
    <name type="common">Atlantic horseshoe crab</name>
    <dbReference type="NCBI Taxonomy" id="6850"/>
    <lineage>
        <taxon>Eukaryota</taxon>
        <taxon>Metazoa</taxon>
        <taxon>Ecdysozoa</taxon>
        <taxon>Arthropoda</taxon>
        <taxon>Chelicerata</taxon>
        <taxon>Merostomata</taxon>
        <taxon>Xiphosura</taxon>
        <taxon>Limulidae</taxon>
        <taxon>Limulus</taxon>
    </lineage>
</organism>
<feature type="compositionally biased region" description="Low complexity" evidence="8">
    <location>
        <begin position="1324"/>
        <end position="1334"/>
    </location>
</feature>
<dbReference type="SMART" id="SM00355">
    <property type="entry name" value="ZnF_C2H2"/>
    <property type="match status" value="9"/>
</dbReference>
<feature type="domain" description="C2H2-type" evidence="9">
    <location>
        <begin position="696"/>
        <end position="719"/>
    </location>
</feature>
<dbReference type="RefSeq" id="XP_022235799.1">
    <property type="nucleotide sequence ID" value="XM_022380091.1"/>
</dbReference>
<evidence type="ECO:0000256" key="2">
    <source>
        <dbReference type="ARBA" id="ARBA00022723"/>
    </source>
</evidence>
<feature type="domain" description="C2H2-type" evidence="9">
    <location>
        <begin position="504"/>
        <end position="526"/>
    </location>
</feature>
<evidence type="ECO:0000313" key="10">
    <source>
        <dbReference type="Proteomes" id="UP000694941"/>
    </source>
</evidence>
<dbReference type="Pfam" id="PF00096">
    <property type="entry name" value="zf-C2H2"/>
    <property type="match status" value="1"/>
</dbReference>
<gene>
    <name evidence="11" type="primary">LOC111083514</name>
</gene>
<dbReference type="PROSITE" id="PS00028">
    <property type="entry name" value="ZINC_FINGER_C2H2_1"/>
    <property type="match status" value="6"/>
</dbReference>
<evidence type="ECO:0000256" key="1">
    <source>
        <dbReference type="ARBA" id="ARBA00004123"/>
    </source>
</evidence>
<comment type="subcellular location">
    <subcellularLocation>
        <location evidence="1">Nucleus</location>
    </subcellularLocation>
</comment>
<feature type="compositionally biased region" description="Polar residues" evidence="8">
    <location>
        <begin position="1246"/>
        <end position="1262"/>
    </location>
</feature>
<dbReference type="PANTHER" id="PTHR24376">
    <property type="entry name" value="ZINC FINGER PROTEIN"/>
    <property type="match status" value="1"/>
</dbReference>
<keyword evidence="4 7" id="KW-0863">Zinc-finger</keyword>
<proteinExistence type="predicted"/>
<feature type="region of interest" description="Disordered" evidence="8">
    <location>
        <begin position="369"/>
        <end position="388"/>
    </location>
</feature>
<feature type="compositionally biased region" description="Basic and acidic residues" evidence="8">
    <location>
        <begin position="1168"/>
        <end position="1185"/>
    </location>
</feature>
<evidence type="ECO:0000256" key="6">
    <source>
        <dbReference type="ARBA" id="ARBA00023242"/>
    </source>
</evidence>
<feature type="region of interest" description="Disordered" evidence="8">
    <location>
        <begin position="1318"/>
        <end position="1338"/>
    </location>
</feature>
<feature type="compositionally biased region" description="Low complexity" evidence="8">
    <location>
        <begin position="1186"/>
        <end position="1201"/>
    </location>
</feature>
<accession>A0ABM1RWP4</accession>
<keyword evidence="10" id="KW-1185">Reference proteome</keyword>
<feature type="domain" description="C2H2-type" evidence="9">
    <location>
        <begin position="616"/>
        <end position="643"/>
    </location>
</feature>
<evidence type="ECO:0000256" key="3">
    <source>
        <dbReference type="ARBA" id="ARBA00022737"/>
    </source>
</evidence>
<dbReference type="GeneID" id="111083514"/>
<dbReference type="InterPro" id="IPR036236">
    <property type="entry name" value="Znf_C2H2_sf"/>
</dbReference>
<feature type="region of interest" description="Disordered" evidence="8">
    <location>
        <begin position="1246"/>
        <end position="1297"/>
    </location>
</feature>
<feature type="compositionally biased region" description="Polar residues" evidence="8">
    <location>
        <begin position="1116"/>
        <end position="1125"/>
    </location>
</feature>
<evidence type="ECO:0000259" key="9">
    <source>
        <dbReference type="PROSITE" id="PS50157"/>
    </source>
</evidence>
<evidence type="ECO:0000256" key="8">
    <source>
        <dbReference type="SAM" id="MobiDB-lite"/>
    </source>
</evidence>
<feature type="compositionally biased region" description="Polar residues" evidence="8">
    <location>
        <begin position="374"/>
        <end position="384"/>
    </location>
</feature>
<keyword evidence="5" id="KW-0862">Zinc</keyword>
<dbReference type="Proteomes" id="UP000694941">
    <property type="component" value="Unplaced"/>
</dbReference>